<evidence type="ECO:0000313" key="3">
    <source>
        <dbReference type="Proteomes" id="UP000013243"/>
    </source>
</evidence>
<dbReference type="GeneID" id="28248903"/>
<name>A0A1B0ZZU7_9RHOB</name>
<feature type="transmembrane region" description="Helical" evidence="1">
    <location>
        <begin position="179"/>
        <end position="199"/>
    </location>
</feature>
<feature type="transmembrane region" description="Helical" evidence="1">
    <location>
        <begin position="91"/>
        <end position="108"/>
    </location>
</feature>
<feature type="transmembrane region" description="Helical" evidence="1">
    <location>
        <begin position="114"/>
        <end position="137"/>
    </location>
</feature>
<protein>
    <recommendedName>
        <fullName evidence="4">DUF2306 domain-containing protein</fullName>
    </recommendedName>
</protein>
<accession>A0A1B0ZZU7</accession>
<proteinExistence type="predicted"/>
<dbReference type="OrthoDB" id="8759010at2"/>
<dbReference type="STRING" id="1265309.K529_003685"/>
<evidence type="ECO:0000313" key="2">
    <source>
        <dbReference type="EMBL" id="ANP39860.1"/>
    </source>
</evidence>
<dbReference type="EMBL" id="CP015230">
    <property type="protein sequence ID" value="ANP39860.1"/>
    <property type="molecule type" value="Genomic_DNA"/>
</dbReference>
<reference evidence="2 3" key="1">
    <citation type="journal article" date="2016" name="ISME J.">
        <title>Global occurrence and heterogeneity of the Roseobacter-clade species Ruegeria mobilis.</title>
        <authorList>
            <person name="Sonnenschein E."/>
            <person name="Gram L."/>
        </authorList>
    </citation>
    <scope>NUCLEOTIDE SEQUENCE [LARGE SCALE GENOMIC DNA]</scope>
    <source>
        <strain evidence="2 3">F1926</strain>
    </source>
</reference>
<dbReference type="RefSeq" id="WP_046002455.1">
    <property type="nucleotide sequence ID" value="NZ_CP015230.1"/>
</dbReference>
<dbReference type="AlphaFoldDB" id="A0A1B0ZZU7"/>
<evidence type="ECO:0000256" key="1">
    <source>
        <dbReference type="SAM" id="Phobius"/>
    </source>
</evidence>
<feature type="transmembrane region" description="Helical" evidence="1">
    <location>
        <begin position="12"/>
        <end position="33"/>
    </location>
</feature>
<evidence type="ECO:0008006" key="4">
    <source>
        <dbReference type="Google" id="ProtNLM"/>
    </source>
</evidence>
<dbReference type="Proteomes" id="UP000013243">
    <property type="component" value="Chromosome"/>
</dbReference>
<sequence length="210" mass="23049">MTCHFWTKRRLAWGLGTLWALSILIALGSLRFLVAEVSLVMPAMVHHLLARPVVLYLHIGLAPVALALLPVQFSHRLRGRRPGLHRWGGRLYALCVLMSGLASLWLAYTTAEGVVAGLGFALLAVVWLATTAMAVIAALQRRLARHRAWMIRSAALTLAAVTLRLYLPIGMTTVGFEASYPVIAWICWVPNLLAAEWLLRREARGAVSAG</sequence>
<feature type="transmembrane region" description="Helical" evidence="1">
    <location>
        <begin position="53"/>
        <end position="71"/>
    </location>
</feature>
<organism evidence="2 3">
    <name type="scientific">Tritonibacter mobilis F1926</name>
    <dbReference type="NCBI Taxonomy" id="1265309"/>
    <lineage>
        <taxon>Bacteria</taxon>
        <taxon>Pseudomonadati</taxon>
        <taxon>Pseudomonadota</taxon>
        <taxon>Alphaproteobacteria</taxon>
        <taxon>Rhodobacterales</taxon>
        <taxon>Paracoccaceae</taxon>
        <taxon>Tritonibacter</taxon>
    </lineage>
</organism>
<dbReference type="InterPro" id="IPR018750">
    <property type="entry name" value="DUF2306_membrane"/>
</dbReference>
<keyword evidence="1" id="KW-0812">Transmembrane</keyword>
<keyword evidence="1" id="KW-1133">Transmembrane helix</keyword>
<dbReference type="KEGG" id="rmb:K529_003685"/>
<gene>
    <name evidence="2" type="ORF">K529_003685</name>
</gene>
<keyword evidence="1" id="KW-0472">Membrane</keyword>
<feature type="transmembrane region" description="Helical" evidence="1">
    <location>
        <begin position="149"/>
        <end position="167"/>
    </location>
</feature>
<dbReference type="Pfam" id="PF10067">
    <property type="entry name" value="DUF2306"/>
    <property type="match status" value="1"/>
</dbReference>